<keyword evidence="1" id="KW-0808">Transferase</keyword>
<evidence type="ECO:0000313" key="6">
    <source>
        <dbReference type="EMBL" id="ADG76988.1"/>
    </source>
</evidence>
<dbReference type="InterPro" id="IPR036388">
    <property type="entry name" value="WH-like_DNA-bd_sf"/>
</dbReference>
<dbReference type="Proteomes" id="UP000001213">
    <property type="component" value="Chromosome"/>
</dbReference>
<reference evidence="6 7" key="2">
    <citation type="journal article" date="2011" name="Stand. Genomic Sci.">
        <title>Complete genome sequence of Tsukamurella paurometabola type strain (no. 33).</title>
        <authorList>
            <person name="Munk A.C."/>
            <person name="Lapidus A."/>
            <person name="Lucas S."/>
            <person name="Nolan M."/>
            <person name="Tice H."/>
            <person name="Cheng J.F."/>
            <person name="Del Rio T.G."/>
            <person name="Goodwin L."/>
            <person name="Pitluck S."/>
            <person name="Liolios K."/>
            <person name="Huntemann M."/>
            <person name="Ivanova N."/>
            <person name="Mavromatis K."/>
            <person name="Mikhailova N."/>
            <person name="Pati A."/>
            <person name="Chen A."/>
            <person name="Palaniappan K."/>
            <person name="Tapia R."/>
            <person name="Han C."/>
            <person name="Land M."/>
            <person name="Hauser L."/>
            <person name="Chang Y.J."/>
            <person name="Jeffries C.D."/>
            <person name="Brettin T."/>
            <person name="Yasawong M."/>
            <person name="Brambilla E.M."/>
            <person name="Rohde M."/>
            <person name="Sikorski J."/>
            <person name="Goker M."/>
            <person name="Detter J.C."/>
            <person name="Woyke T."/>
            <person name="Bristow J."/>
            <person name="Eisen J.A."/>
            <person name="Markowitz V."/>
            <person name="Hugenholtz P."/>
            <person name="Kyrpides N.C."/>
            <person name="Klenk H.P."/>
        </authorList>
    </citation>
    <scope>NUCLEOTIDE SEQUENCE [LARGE SCALE GENOMIC DNA]</scope>
    <source>
        <strain evidence="7">ATCC 8368 / DSM 20162 / CCUG 35730 / CIP 100753 / JCM 10117 / KCTC 9821 / NBRC 16120 / NCIMB 702349 / NCTC 13040</strain>
    </source>
</reference>
<organism evidence="6 7">
    <name type="scientific">Tsukamurella paurometabola (strain ATCC 8368 / DSM 20162 / CCUG 35730 / CIP 100753 / JCM 10117 / KCTC 9821 / NBRC 16120 / NCIMB 702349 / NCTC 13040)</name>
    <name type="common">Corynebacterium paurometabolum</name>
    <dbReference type="NCBI Taxonomy" id="521096"/>
    <lineage>
        <taxon>Bacteria</taxon>
        <taxon>Bacillati</taxon>
        <taxon>Actinomycetota</taxon>
        <taxon>Actinomycetes</taxon>
        <taxon>Mycobacteriales</taxon>
        <taxon>Tsukamurellaceae</taxon>
        <taxon>Tsukamurella</taxon>
    </lineage>
</organism>
<gene>
    <name evidence="6" type="ordered locus">Tpau_0345</name>
</gene>
<dbReference type="STRING" id="521096.Tpau_0345"/>
<evidence type="ECO:0000313" key="7">
    <source>
        <dbReference type="Proteomes" id="UP000001213"/>
    </source>
</evidence>
<keyword evidence="3" id="KW-0805">Transcription regulation</keyword>
<dbReference type="InterPro" id="IPR029016">
    <property type="entry name" value="GAF-like_dom_sf"/>
</dbReference>
<evidence type="ECO:0000259" key="5">
    <source>
        <dbReference type="PROSITE" id="PS50921"/>
    </source>
</evidence>
<dbReference type="Gene3D" id="3.30.450.40">
    <property type="match status" value="1"/>
</dbReference>
<dbReference type="Pfam" id="PF13185">
    <property type="entry name" value="GAF_2"/>
    <property type="match status" value="1"/>
</dbReference>
<dbReference type="GO" id="GO:0003723">
    <property type="term" value="F:RNA binding"/>
    <property type="evidence" value="ECO:0007669"/>
    <property type="project" value="InterPro"/>
</dbReference>
<dbReference type="InterPro" id="IPR005561">
    <property type="entry name" value="ANTAR"/>
</dbReference>
<dbReference type="eggNOG" id="COG3707">
    <property type="taxonomic scope" value="Bacteria"/>
</dbReference>
<dbReference type="KEGG" id="tpr:Tpau_0345"/>
<reference evidence="7" key="1">
    <citation type="submission" date="2010-03" db="EMBL/GenBank/DDBJ databases">
        <title>The complete chromosome of Tsukamurella paurometabola DSM 20162.</title>
        <authorList>
            <consortium name="US DOE Joint Genome Institute (JGI-PGF)"/>
            <person name="Lucas S."/>
            <person name="Copeland A."/>
            <person name="Lapidus A."/>
            <person name="Glavina del Rio T."/>
            <person name="Dalin E."/>
            <person name="Tice H."/>
            <person name="Bruce D."/>
            <person name="Goodwin L."/>
            <person name="Pitluck S."/>
            <person name="Kyrpides N."/>
            <person name="Mavromatis K."/>
            <person name="Ivanova N."/>
            <person name="Mikhailova N."/>
            <person name="Munk A.C."/>
            <person name="Brettin T."/>
            <person name="Detter J.C."/>
            <person name="Tapia R."/>
            <person name="Han C."/>
            <person name="Larimer F."/>
            <person name="Land M."/>
            <person name="Hauser L."/>
            <person name="Markowitz V."/>
            <person name="Cheng J.-F."/>
            <person name="Hugenholtz P."/>
            <person name="Woyke T."/>
            <person name="Wu D."/>
            <person name="Jando M."/>
            <person name="Brambilla E."/>
            <person name="Klenk H.-P."/>
            <person name="Eisen J.A."/>
        </authorList>
    </citation>
    <scope>NUCLEOTIDE SEQUENCE [LARGE SCALE GENOMIC DNA]</scope>
    <source>
        <strain evidence="7">ATCC 8368 / DSM 20162 / CCUG 35730 / CIP 100753 / JCM 10117 / KCTC 9821 / NBRC 16120 / NCIMB 702349 / NCTC 13040</strain>
    </source>
</reference>
<dbReference type="InterPro" id="IPR003018">
    <property type="entry name" value="GAF"/>
</dbReference>
<keyword evidence="2" id="KW-0418">Kinase</keyword>
<dbReference type="Pfam" id="PF03861">
    <property type="entry name" value="ANTAR"/>
    <property type="match status" value="1"/>
</dbReference>
<keyword evidence="4" id="KW-0804">Transcription</keyword>
<sequence>MAVPAHKQSTEQLPSVLGTVHEAPPAEEVPLEELTLSERMGEIARLLREQSSDSESLLTAVTQFAVDQVPGASFASITLVDPKGGITHPVVIGDAAQRVADVQRELEEGPSVGATFESTTILVEDTATEPRWPRFAEAAKEAGVGSILSFCLYVQNDAYGTLDLMAREANAFDAESQSIGSLFAVHAAVAFSAVREKEQIRAALTTRDVIGQAKGMIMERYKLDSDGAFRLLARLSQDSNVRLAEVAEQVIEAGPD</sequence>
<name>D5URD5_TSUPD</name>
<feature type="domain" description="ANTAR" evidence="5">
    <location>
        <begin position="190"/>
        <end position="251"/>
    </location>
</feature>
<dbReference type="PIRSF" id="PIRSF036625">
    <property type="entry name" value="GAF_ANTAR"/>
    <property type="match status" value="1"/>
</dbReference>
<dbReference type="InterPro" id="IPR012074">
    <property type="entry name" value="GAF_ANTAR"/>
</dbReference>
<evidence type="ECO:0000256" key="3">
    <source>
        <dbReference type="ARBA" id="ARBA00023015"/>
    </source>
</evidence>
<dbReference type="PROSITE" id="PS50921">
    <property type="entry name" value="ANTAR"/>
    <property type="match status" value="1"/>
</dbReference>
<dbReference type="AlphaFoldDB" id="D5URD5"/>
<proteinExistence type="predicted"/>
<keyword evidence="7" id="KW-1185">Reference proteome</keyword>
<dbReference type="EMBL" id="CP001966">
    <property type="protein sequence ID" value="ADG76988.1"/>
    <property type="molecule type" value="Genomic_DNA"/>
</dbReference>
<dbReference type="SUPFAM" id="SSF55781">
    <property type="entry name" value="GAF domain-like"/>
    <property type="match status" value="1"/>
</dbReference>
<evidence type="ECO:0000256" key="4">
    <source>
        <dbReference type="ARBA" id="ARBA00023163"/>
    </source>
</evidence>
<accession>D5URD5</accession>
<dbReference type="GO" id="GO:0016301">
    <property type="term" value="F:kinase activity"/>
    <property type="evidence" value="ECO:0007669"/>
    <property type="project" value="UniProtKB-KW"/>
</dbReference>
<dbReference type="SMART" id="SM01012">
    <property type="entry name" value="ANTAR"/>
    <property type="match status" value="1"/>
</dbReference>
<dbReference type="eggNOG" id="COG2203">
    <property type="taxonomic scope" value="Bacteria"/>
</dbReference>
<evidence type="ECO:0000256" key="2">
    <source>
        <dbReference type="ARBA" id="ARBA00022777"/>
    </source>
</evidence>
<dbReference type="Gene3D" id="1.10.10.10">
    <property type="entry name" value="Winged helix-like DNA-binding domain superfamily/Winged helix DNA-binding domain"/>
    <property type="match status" value="1"/>
</dbReference>
<evidence type="ECO:0000256" key="1">
    <source>
        <dbReference type="ARBA" id="ARBA00022679"/>
    </source>
</evidence>
<protein>
    <recommendedName>
        <fullName evidence="5">ANTAR domain-containing protein</fullName>
    </recommendedName>
</protein>
<dbReference type="InterPro" id="IPR011006">
    <property type="entry name" value="CheY-like_superfamily"/>
</dbReference>
<dbReference type="HOGENOM" id="CLU_074354_2_1_11"/>
<dbReference type="SUPFAM" id="SSF52172">
    <property type="entry name" value="CheY-like"/>
    <property type="match status" value="1"/>
</dbReference>